<dbReference type="RefSeq" id="XP_052948243.1">
    <property type="nucleotide sequence ID" value="XM_053088400.1"/>
</dbReference>
<sequence length="263" mass="28915">MTNEARDKAMQEGMASQMEQLVAAREQRAEQGSDGGRWFHAWIGSRLIRKAATPSGIDGADTLHESIIAYQGGRRLATTQDTHTGYRRYGRVTAHNEIYPGDTSCDFKTLSDEPILISYCCANTHNGTQEMTEELNISLLQAYSREATGNAVIDWRRVGDIAAAVVNAAGVVATGRFLLVWPAVSAIRTLIGAIVGNRNGPLAYGVIFIENPQEMKAVDSQPDASHFKFLTYRCQNFSHGSDYEIECKVKPMNKEDRNAIGIA</sequence>
<keyword evidence="2" id="KW-1185">Reference proteome</keyword>
<accession>A0AA38HDG1</accession>
<dbReference type="GeneID" id="77727605"/>
<comment type="caution">
    <text evidence="1">The sequence shown here is derived from an EMBL/GenBank/DDBJ whole genome shotgun (WGS) entry which is preliminary data.</text>
</comment>
<proteinExistence type="predicted"/>
<organism evidence="1 2">
    <name type="scientific">Dioszegia hungarica</name>
    <dbReference type="NCBI Taxonomy" id="4972"/>
    <lineage>
        <taxon>Eukaryota</taxon>
        <taxon>Fungi</taxon>
        <taxon>Dikarya</taxon>
        <taxon>Basidiomycota</taxon>
        <taxon>Agaricomycotina</taxon>
        <taxon>Tremellomycetes</taxon>
        <taxon>Tremellales</taxon>
        <taxon>Bulleribasidiaceae</taxon>
        <taxon>Dioszegia</taxon>
    </lineage>
</organism>
<evidence type="ECO:0000313" key="2">
    <source>
        <dbReference type="Proteomes" id="UP001164286"/>
    </source>
</evidence>
<name>A0AA38HDG1_9TREE</name>
<dbReference type="AlphaFoldDB" id="A0AA38HDG1"/>
<dbReference type="Proteomes" id="UP001164286">
    <property type="component" value="Unassembled WGS sequence"/>
</dbReference>
<reference evidence="1" key="1">
    <citation type="journal article" date="2022" name="G3 (Bethesda)">
        <title>High quality genome of the basidiomycete yeast Dioszegia hungarica PDD-24b-2 isolated from cloud water.</title>
        <authorList>
            <person name="Jarrige D."/>
            <person name="Haridas S."/>
            <person name="Bleykasten-Grosshans C."/>
            <person name="Joly M."/>
            <person name="Nadalig T."/>
            <person name="Sancelme M."/>
            <person name="Vuilleumier S."/>
            <person name="Grigoriev I.V."/>
            <person name="Amato P."/>
            <person name="Bringel F."/>
        </authorList>
    </citation>
    <scope>NUCLEOTIDE SEQUENCE</scope>
    <source>
        <strain evidence="1">PDD-24b-2</strain>
    </source>
</reference>
<protein>
    <submittedName>
        <fullName evidence="1">Uncharacterized protein</fullName>
    </submittedName>
</protein>
<evidence type="ECO:0000313" key="1">
    <source>
        <dbReference type="EMBL" id="KAI9638466.1"/>
    </source>
</evidence>
<dbReference type="EMBL" id="JAKWFO010000003">
    <property type="protein sequence ID" value="KAI9638466.1"/>
    <property type="molecule type" value="Genomic_DNA"/>
</dbReference>
<gene>
    <name evidence="1" type="ORF">MKK02DRAFT_31904</name>
</gene>